<dbReference type="Gene3D" id="3.30.300.130">
    <property type="entry name" value="Fe-S cluster assembly (FSCA)"/>
    <property type="match status" value="1"/>
</dbReference>
<dbReference type="SUPFAM" id="SSF117916">
    <property type="entry name" value="Fe-S cluster assembly (FSCA) domain-like"/>
    <property type="match status" value="1"/>
</dbReference>
<dbReference type="STRING" id="1415657.FNIIJ_210"/>
<organism evidence="2 3">
    <name type="scientific">Candidatus Walczuchella monophlebidarum</name>
    <dbReference type="NCBI Taxonomy" id="1415657"/>
    <lineage>
        <taxon>Bacteria</taxon>
        <taxon>Pseudomonadati</taxon>
        <taxon>Bacteroidota</taxon>
        <taxon>Flavobacteriia</taxon>
        <taxon>Flavobacteriales</taxon>
        <taxon>Candidatus Walczuchella</taxon>
    </lineage>
</organism>
<dbReference type="KEGG" id="elv:FNIIJ_210"/>
<sequence length="116" mass="13390">MFIYWINNSDVSEEQNNISKERIIAVLQSIYDYEIPIDIYELGLIYDIKIIDKVDVKIIMTLTSPNCPVANYLLVEVKRKIQDLGGVRNVEIDLTFDPPWNPSMLSEAARLKLDTL</sequence>
<keyword evidence="3" id="KW-1185">Reference proteome</keyword>
<dbReference type="PANTHER" id="PTHR42831">
    <property type="entry name" value="FE-S PROTEIN MATURATION AUXILIARY FACTOR YITW"/>
    <property type="match status" value="1"/>
</dbReference>
<name>A0A068DS66_9FLAO</name>
<dbReference type="Pfam" id="PF01883">
    <property type="entry name" value="FeS_assembly_P"/>
    <property type="match status" value="1"/>
</dbReference>
<feature type="domain" description="MIP18 family-like" evidence="1">
    <location>
        <begin position="20"/>
        <end position="92"/>
    </location>
</feature>
<evidence type="ECO:0000313" key="3">
    <source>
        <dbReference type="Proteomes" id="UP000027148"/>
    </source>
</evidence>
<dbReference type="HOGENOM" id="CLU_091588_2_0_10"/>
<evidence type="ECO:0000259" key="1">
    <source>
        <dbReference type="Pfam" id="PF01883"/>
    </source>
</evidence>
<evidence type="ECO:0000313" key="2">
    <source>
        <dbReference type="EMBL" id="AID37476.1"/>
    </source>
</evidence>
<dbReference type="EMBL" id="CP006873">
    <property type="protein sequence ID" value="AID37476.1"/>
    <property type="molecule type" value="Genomic_DNA"/>
</dbReference>
<proteinExistence type="predicted"/>
<dbReference type="InterPro" id="IPR052339">
    <property type="entry name" value="Fe-S_Maturation_MIP18"/>
</dbReference>
<gene>
    <name evidence="2" type="ORF">FNIIJ_210</name>
</gene>
<dbReference type="PANTHER" id="PTHR42831:SF1">
    <property type="entry name" value="FE-S PROTEIN MATURATION AUXILIARY FACTOR YITW"/>
    <property type="match status" value="1"/>
</dbReference>
<protein>
    <submittedName>
        <fullName evidence="2">FeS assembly SUF system protein</fullName>
    </submittedName>
</protein>
<dbReference type="InterPro" id="IPR002744">
    <property type="entry name" value="MIP18-like"/>
</dbReference>
<dbReference type="Proteomes" id="UP000027148">
    <property type="component" value="Chromosome"/>
</dbReference>
<reference evidence="2 3" key="1">
    <citation type="journal article" date="2014" name="Genome Biol. Evol.">
        <title>Genome sequence of "Candidatus Walczuchella monophlebidarum" the flavobacterial endosymbiont of Llaveia axin axin (Hemiptera: Coccoidea: Monophlebidae).</title>
        <authorList>
            <person name="Rosas-Perez T."/>
            <person name="Rosenblueth M."/>
            <person name="Rincon-Rosales R."/>
            <person name="Mora J."/>
            <person name="Martinez-Romero E."/>
        </authorList>
    </citation>
    <scope>NUCLEOTIDE SEQUENCE [LARGE SCALE GENOMIC DNA]</scope>
    <source>
        <strain evidence="2">FNIIJ</strain>
    </source>
</reference>
<dbReference type="InterPro" id="IPR034904">
    <property type="entry name" value="FSCA_dom_sf"/>
</dbReference>
<dbReference type="AlphaFoldDB" id="A0A068DS66"/>
<dbReference type="OrthoDB" id="9805360at2"/>
<accession>A0A068DS66</accession>